<name>A0AAN0XYU2_9VIBR</name>
<dbReference type="EMBL" id="CP016178">
    <property type="protein sequence ID" value="ANO35129.1"/>
    <property type="molecule type" value="Genomic_DNA"/>
</dbReference>
<accession>A0AAN0XYU2</accession>
<protein>
    <submittedName>
        <fullName evidence="1">Uncharacterized protein</fullName>
    </submittedName>
</protein>
<dbReference type="KEGG" id="vbr:A6E01_18330"/>
<organism evidence="1 2">
    <name type="scientific">Vibrio breoganii</name>
    <dbReference type="NCBI Taxonomy" id="553239"/>
    <lineage>
        <taxon>Bacteria</taxon>
        <taxon>Pseudomonadati</taxon>
        <taxon>Pseudomonadota</taxon>
        <taxon>Gammaproteobacteria</taxon>
        <taxon>Vibrionales</taxon>
        <taxon>Vibrionaceae</taxon>
        <taxon>Vibrio</taxon>
    </lineage>
</organism>
<evidence type="ECO:0000313" key="2">
    <source>
        <dbReference type="Proteomes" id="UP000092018"/>
    </source>
</evidence>
<dbReference type="Proteomes" id="UP000092018">
    <property type="component" value="Chromosome 2"/>
</dbReference>
<proteinExistence type="predicted"/>
<dbReference type="RefSeq" id="WP_065210949.1">
    <property type="nucleotide sequence ID" value="NZ_CP016178.1"/>
</dbReference>
<reference evidence="1 2" key="1">
    <citation type="submission" date="2016-06" db="EMBL/GenBank/DDBJ databases">
        <title>Adaptive Radiation by Waves of Gene Transfer Leads to Fine-Scale Resource Partitioning in Marine Microbes.</title>
        <authorList>
            <person name="Hehemann J.-H."/>
            <person name="Arevalo P."/>
            <person name="Datta M.S."/>
            <person name="Yu X."/>
            <person name="Corzett C."/>
            <person name="Henschel A."/>
            <person name="Preheim S.P."/>
            <person name="Timberlake S."/>
            <person name="Alm E.J."/>
            <person name="Polz M.F."/>
        </authorList>
    </citation>
    <scope>NUCLEOTIDE SEQUENCE [LARGE SCALE GENOMIC DNA]</scope>
    <source>
        <strain evidence="1 2">FF50</strain>
    </source>
</reference>
<dbReference type="AlphaFoldDB" id="A0AAN0XYU2"/>
<sequence>MLNTQVLWEQGTILSDSFQTTEAKHPQPDPQWIELTVASPNKTELTFASKQCIALYLELREHEDIQENTEAQAMCIQYRESETHQ</sequence>
<evidence type="ECO:0000313" key="1">
    <source>
        <dbReference type="EMBL" id="ANO35129.1"/>
    </source>
</evidence>
<gene>
    <name evidence="1" type="ORF">A6E01_18330</name>
</gene>